<keyword evidence="3" id="KW-0238">DNA-binding</keyword>
<dbReference type="InterPro" id="IPR000847">
    <property type="entry name" value="LysR_HTH_N"/>
</dbReference>
<keyword evidence="4" id="KW-0804">Transcription</keyword>
<dbReference type="PROSITE" id="PS50931">
    <property type="entry name" value="HTH_LYSR"/>
    <property type="match status" value="1"/>
</dbReference>
<dbReference type="eggNOG" id="COG0583">
    <property type="taxonomic scope" value="Bacteria"/>
</dbReference>
<evidence type="ECO:0000313" key="7">
    <source>
        <dbReference type="Proteomes" id="UP000001947"/>
    </source>
</evidence>
<dbReference type="GO" id="GO:0003700">
    <property type="term" value="F:DNA-binding transcription factor activity"/>
    <property type="evidence" value="ECO:0007669"/>
    <property type="project" value="InterPro"/>
</dbReference>
<dbReference type="InterPro" id="IPR036390">
    <property type="entry name" value="WH_DNA-bd_sf"/>
</dbReference>
<reference evidence="6 7" key="1">
    <citation type="journal article" date="2008" name="PLoS Genet.">
        <title>Complete genome sequence of the complex carbohydrate-degrading marine bacterium, Saccharophagus degradans strain 2-40 T.</title>
        <authorList>
            <person name="Weiner R.M."/>
            <person name="Taylor L.E.II."/>
            <person name="Henrissat B."/>
            <person name="Hauser L."/>
            <person name="Land M."/>
            <person name="Coutinho P.M."/>
            <person name="Rancurel C."/>
            <person name="Saunders E.H."/>
            <person name="Longmire A.G."/>
            <person name="Zhang H."/>
            <person name="Bayer E.A."/>
            <person name="Gilbert H.J."/>
            <person name="Larimer F."/>
            <person name="Zhulin I.B."/>
            <person name="Ekborg N.A."/>
            <person name="Lamed R."/>
            <person name="Richardson P.M."/>
            <person name="Borovok I."/>
            <person name="Hutcheson S."/>
        </authorList>
    </citation>
    <scope>NUCLEOTIDE SEQUENCE [LARGE SCALE GENOMIC DNA]</scope>
    <source>
        <strain evidence="7">2-40 / ATCC 43961 / DSM 17024</strain>
    </source>
</reference>
<proteinExistence type="inferred from homology"/>
<dbReference type="GO" id="GO:0043565">
    <property type="term" value="F:sequence-specific DNA binding"/>
    <property type="evidence" value="ECO:0007669"/>
    <property type="project" value="TreeGrafter"/>
</dbReference>
<dbReference type="Pfam" id="PF00126">
    <property type="entry name" value="HTH_1"/>
    <property type="match status" value="1"/>
</dbReference>
<dbReference type="SUPFAM" id="SSF53850">
    <property type="entry name" value="Periplasmic binding protein-like II"/>
    <property type="match status" value="1"/>
</dbReference>
<dbReference type="SUPFAM" id="SSF46785">
    <property type="entry name" value="Winged helix' DNA-binding domain"/>
    <property type="match status" value="1"/>
</dbReference>
<dbReference type="InterPro" id="IPR036388">
    <property type="entry name" value="WH-like_DNA-bd_sf"/>
</dbReference>
<organism evidence="6 7">
    <name type="scientific">Saccharophagus degradans (strain 2-40 / ATCC 43961 / DSM 17024)</name>
    <dbReference type="NCBI Taxonomy" id="203122"/>
    <lineage>
        <taxon>Bacteria</taxon>
        <taxon>Pseudomonadati</taxon>
        <taxon>Pseudomonadota</taxon>
        <taxon>Gammaproteobacteria</taxon>
        <taxon>Cellvibrionales</taxon>
        <taxon>Cellvibrionaceae</taxon>
        <taxon>Saccharophagus</taxon>
    </lineage>
</organism>
<dbReference type="InterPro" id="IPR005119">
    <property type="entry name" value="LysR_subst-bd"/>
</dbReference>
<evidence type="ECO:0000256" key="2">
    <source>
        <dbReference type="ARBA" id="ARBA00023015"/>
    </source>
</evidence>
<dbReference type="Gene3D" id="1.10.10.10">
    <property type="entry name" value="Winged helix-like DNA-binding domain superfamily/Winged helix DNA-binding domain"/>
    <property type="match status" value="1"/>
</dbReference>
<evidence type="ECO:0000313" key="6">
    <source>
        <dbReference type="EMBL" id="ABD83232.1"/>
    </source>
</evidence>
<dbReference type="EMBL" id="CP000282">
    <property type="protein sequence ID" value="ABD83232.1"/>
    <property type="molecule type" value="Genomic_DNA"/>
</dbReference>
<sequence length="315" mass="35553">MRKFSTFAKLICKNAQMNNWDDLRYFLELARCGSLSGASRELGVNHSTVARRIAALEKKHGVKLFNRQPNGYQLTEAGDVIYQHALEIEQQNQTVERLLYAGDTRLSGKLVVTMPHELANHCIIPYLQDFTGKYPDVDLELVVSPGLKNLSAREADIAVRVTPAPPETLVGQKLANLRHAVYFSKQHPQVLAEQKIIIWRQDTNPPAWAQQHFPNAKVVLKVDDLASMYAAVKVGIGIARMPCYLPDSVLDADIFKLDLALTPSDWGIWVLHHADLRETARVRAFKQFLIERLQILRPLFEGEMGKRVNGDYSSS</sequence>
<dbReference type="PANTHER" id="PTHR30537">
    <property type="entry name" value="HTH-TYPE TRANSCRIPTIONAL REGULATOR"/>
    <property type="match status" value="1"/>
</dbReference>
<accession>Q21DJ7</accession>
<dbReference type="Gene3D" id="3.40.190.290">
    <property type="match status" value="1"/>
</dbReference>
<name>Q21DJ7_SACD2</name>
<dbReference type="HOGENOM" id="CLU_039613_2_1_6"/>
<dbReference type="PANTHER" id="PTHR30537:SF3">
    <property type="entry name" value="TRANSCRIPTIONAL REGULATORY PROTEIN"/>
    <property type="match status" value="1"/>
</dbReference>
<protein>
    <submittedName>
        <fullName evidence="6">LysR, substrate-binding</fullName>
    </submittedName>
</protein>
<dbReference type="STRING" id="203122.Sde_3977"/>
<evidence type="ECO:0000256" key="4">
    <source>
        <dbReference type="ARBA" id="ARBA00023163"/>
    </source>
</evidence>
<keyword evidence="2" id="KW-0805">Transcription regulation</keyword>
<dbReference type="Proteomes" id="UP000001947">
    <property type="component" value="Chromosome"/>
</dbReference>
<feature type="domain" description="HTH lysR-type" evidence="5">
    <location>
        <begin position="18"/>
        <end position="75"/>
    </location>
</feature>
<dbReference type="KEGG" id="sde:Sde_3977"/>
<dbReference type="GO" id="GO:0006351">
    <property type="term" value="P:DNA-templated transcription"/>
    <property type="evidence" value="ECO:0007669"/>
    <property type="project" value="TreeGrafter"/>
</dbReference>
<keyword evidence="7" id="KW-1185">Reference proteome</keyword>
<dbReference type="InterPro" id="IPR058163">
    <property type="entry name" value="LysR-type_TF_proteobact-type"/>
</dbReference>
<dbReference type="FunFam" id="1.10.10.10:FF:000001">
    <property type="entry name" value="LysR family transcriptional regulator"/>
    <property type="match status" value="1"/>
</dbReference>
<evidence type="ECO:0000259" key="5">
    <source>
        <dbReference type="PROSITE" id="PS50931"/>
    </source>
</evidence>
<dbReference type="Pfam" id="PF03466">
    <property type="entry name" value="LysR_substrate"/>
    <property type="match status" value="1"/>
</dbReference>
<comment type="similarity">
    <text evidence="1">Belongs to the LysR transcriptional regulatory family.</text>
</comment>
<dbReference type="AlphaFoldDB" id="Q21DJ7"/>
<evidence type="ECO:0000256" key="3">
    <source>
        <dbReference type="ARBA" id="ARBA00023125"/>
    </source>
</evidence>
<gene>
    <name evidence="6" type="ordered locus">Sde_3977</name>
</gene>
<evidence type="ECO:0000256" key="1">
    <source>
        <dbReference type="ARBA" id="ARBA00009437"/>
    </source>
</evidence>